<evidence type="ECO:0000256" key="15">
    <source>
        <dbReference type="ARBA" id="ARBA00048247"/>
    </source>
</evidence>
<evidence type="ECO:0000256" key="8">
    <source>
        <dbReference type="ARBA" id="ARBA00022737"/>
    </source>
</evidence>
<dbReference type="InterPro" id="IPR050065">
    <property type="entry name" value="GlmU-like"/>
</dbReference>
<feature type="region of interest" description="N-acetyltransferase" evidence="18">
    <location>
        <begin position="250"/>
        <end position="458"/>
    </location>
</feature>
<feature type="region of interest" description="Pyrophosphorylase" evidence="18">
    <location>
        <begin position="1"/>
        <end position="228"/>
    </location>
</feature>
<dbReference type="GO" id="GO:0008360">
    <property type="term" value="P:regulation of cell shape"/>
    <property type="evidence" value="ECO:0007669"/>
    <property type="project" value="UniProtKB-KW"/>
</dbReference>
<reference evidence="20 21" key="1">
    <citation type="submission" date="2015-05" db="EMBL/GenBank/DDBJ databases">
        <title>Complete genome sequence of a sulfur-oxidizing gammaproteobacterium strain HA5.</title>
        <authorList>
            <person name="Miura A."/>
            <person name="Kojima H."/>
            <person name="Fukui M."/>
        </authorList>
    </citation>
    <scope>NUCLEOTIDE SEQUENCE [LARGE SCALE GENOMIC DNA]</scope>
    <source>
        <strain evidence="20 21">HA5</strain>
    </source>
</reference>
<dbReference type="InterPro" id="IPR005882">
    <property type="entry name" value="Bifunctional_GlmU"/>
</dbReference>
<comment type="subcellular location">
    <subcellularLocation>
        <location evidence="1 18">Cytoplasm</location>
    </subcellularLocation>
</comment>
<feature type="binding site" evidence="18">
    <location>
        <begin position="80"/>
        <end position="81"/>
    </location>
    <ligand>
        <name>UDP-N-acetyl-alpha-D-glucosamine</name>
        <dbReference type="ChEBI" id="CHEBI:57705"/>
    </ligand>
</feature>
<evidence type="ECO:0000256" key="3">
    <source>
        <dbReference type="ARBA" id="ARBA00007947"/>
    </source>
</evidence>
<evidence type="ECO:0000256" key="4">
    <source>
        <dbReference type="ARBA" id="ARBA00022490"/>
    </source>
</evidence>
<dbReference type="EMBL" id="AP014879">
    <property type="protein sequence ID" value="BAV35062.1"/>
    <property type="molecule type" value="Genomic_DNA"/>
</dbReference>
<keyword evidence="10 18" id="KW-0133">Cell shape</keyword>
<feature type="binding site" evidence="18">
    <location>
        <position position="332"/>
    </location>
    <ligand>
        <name>UDP-N-acetyl-alpha-D-glucosamine</name>
        <dbReference type="ChEBI" id="CHEBI:57705"/>
    </ligand>
</feature>
<evidence type="ECO:0000256" key="2">
    <source>
        <dbReference type="ARBA" id="ARBA00007707"/>
    </source>
</evidence>
<feature type="domain" description="MobA-like NTP transferase" evidence="19">
    <location>
        <begin position="8"/>
        <end position="124"/>
    </location>
</feature>
<dbReference type="Proteomes" id="UP000243180">
    <property type="component" value="Chromosome"/>
</dbReference>
<evidence type="ECO:0000256" key="10">
    <source>
        <dbReference type="ARBA" id="ARBA00022960"/>
    </source>
</evidence>
<feature type="binding site" evidence="18">
    <location>
        <position position="439"/>
    </location>
    <ligand>
        <name>acetyl-CoA</name>
        <dbReference type="ChEBI" id="CHEBI:57288"/>
    </ligand>
</feature>
<feature type="binding site" evidence="18">
    <location>
        <position position="104"/>
    </location>
    <ligand>
        <name>Mg(2+)</name>
        <dbReference type="ChEBI" id="CHEBI:18420"/>
    </ligand>
</feature>
<dbReference type="GO" id="GO:0009245">
    <property type="term" value="P:lipid A biosynthetic process"/>
    <property type="evidence" value="ECO:0007669"/>
    <property type="project" value="UniProtKB-UniRule"/>
</dbReference>
<dbReference type="UniPathway" id="UPA00113">
    <property type="reaction ID" value="UER00532"/>
</dbReference>
<feature type="binding site" evidence="18">
    <location>
        <position position="226"/>
    </location>
    <ligand>
        <name>UDP-N-acetyl-alpha-D-glucosamine</name>
        <dbReference type="ChEBI" id="CHEBI:57705"/>
    </ligand>
</feature>
<evidence type="ECO:0000256" key="17">
    <source>
        <dbReference type="ARBA" id="ARBA00049628"/>
    </source>
</evidence>
<organism evidence="20 21">
    <name type="scientific">Sulfuricaulis limicola</name>
    <dbReference type="NCBI Taxonomy" id="1620215"/>
    <lineage>
        <taxon>Bacteria</taxon>
        <taxon>Pseudomonadati</taxon>
        <taxon>Pseudomonadota</taxon>
        <taxon>Gammaproteobacteria</taxon>
        <taxon>Acidiferrobacterales</taxon>
        <taxon>Acidiferrobacteraceae</taxon>
        <taxon>Sulfuricaulis</taxon>
    </lineage>
</organism>
<protein>
    <recommendedName>
        <fullName evidence="18">Bifunctional protein GlmU</fullName>
    </recommendedName>
    <domain>
        <recommendedName>
            <fullName evidence="18">UDP-N-acetylglucosamine pyrophosphorylase</fullName>
            <ecNumber evidence="18">2.7.7.23</ecNumber>
        </recommendedName>
        <alternativeName>
            <fullName evidence="18">N-acetylglucosamine-1-phosphate uridyltransferase</fullName>
        </alternativeName>
    </domain>
    <domain>
        <recommendedName>
            <fullName evidence="18">Glucosamine-1-phosphate N-acetyltransferase</fullName>
            <ecNumber evidence="18">2.3.1.157</ecNumber>
        </recommendedName>
    </domain>
</protein>
<proteinExistence type="inferred from homology"/>
<comment type="similarity">
    <text evidence="2 18">In the C-terminal section; belongs to the transferase hexapeptide repeat family.</text>
</comment>
<feature type="binding site" evidence="18">
    <location>
        <position position="379"/>
    </location>
    <ligand>
        <name>acetyl-CoA</name>
        <dbReference type="ChEBI" id="CHEBI:57288"/>
    </ligand>
</feature>
<feature type="region of interest" description="Linker" evidence="18">
    <location>
        <begin position="229"/>
        <end position="249"/>
    </location>
</feature>
<dbReference type="RefSeq" id="WP_096361745.1">
    <property type="nucleotide sequence ID" value="NZ_AP014879.1"/>
</dbReference>
<keyword evidence="5 18" id="KW-0808">Transferase</keyword>
<feature type="binding site" evidence="18">
    <location>
        <begin position="102"/>
        <end position="104"/>
    </location>
    <ligand>
        <name>UDP-N-acetyl-alpha-D-glucosamine</name>
        <dbReference type="ChEBI" id="CHEBI:57705"/>
    </ligand>
</feature>
<comment type="similarity">
    <text evidence="3 18">In the N-terminal section; belongs to the N-acetylglucosamine-1-phosphate uridyltransferase family.</text>
</comment>
<dbReference type="UniPathway" id="UPA00973"/>
<dbReference type="FunCoup" id="A0A1B4XJT1">
    <property type="interactions" value="497"/>
</dbReference>
<feature type="binding site" evidence="18">
    <location>
        <position position="226"/>
    </location>
    <ligand>
        <name>Mg(2+)</name>
        <dbReference type="ChEBI" id="CHEBI:18420"/>
    </ligand>
</feature>
<comment type="catalytic activity">
    <reaction evidence="16 18">
        <text>N-acetyl-alpha-D-glucosamine 1-phosphate + UTP + H(+) = UDP-N-acetyl-alpha-D-glucosamine + diphosphate</text>
        <dbReference type="Rhea" id="RHEA:13509"/>
        <dbReference type="ChEBI" id="CHEBI:15378"/>
        <dbReference type="ChEBI" id="CHEBI:33019"/>
        <dbReference type="ChEBI" id="CHEBI:46398"/>
        <dbReference type="ChEBI" id="CHEBI:57705"/>
        <dbReference type="ChEBI" id="CHEBI:57776"/>
        <dbReference type="EC" id="2.7.7.23"/>
    </reaction>
</comment>
<dbReference type="CDD" id="cd02540">
    <property type="entry name" value="GT2_GlmU_N_bac"/>
    <property type="match status" value="1"/>
</dbReference>
<comment type="subunit">
    <text evidence="18">Homotrimer.</text>
</comment>
<dbReference type="CDD" id="cd03353">
    <property type="entry name" value="LbH_GlmU_C"/>
    <property type="match status" value="1"/>
</dbReference>
<evidence type="ECO:0000256" key="11">
    <source>
        <dbReference type="ARBA" id="ARBA00022984"/>
    </source>
</evidence>
<keyword evidence="9 18" id="KW-0460">Magnesium</keyword>
<feature type="binding site" evidence="18">
    <location>
        <position position="422"/>
    </location>
    <ligand>
        <name>acetyl-CoA</name>
        <dbReference type="ChEBI" id="CHEBI:57288"/>
    </ligand>
</feature>
<dbReference type="Pfam" id="PF12804">
    <property type="entry name" value="NTP_transf_3"/>
    <property type="match status" value="1"/>
</dbReference>
<dbReference type="InterPro" id="IPR025877">
    <property type="entry name" value="MobA-like_NTP_Trfase"/>
</dbReference>
<evidence type="ECO:0000256" key="16">
    <source>
        <dbReference type="ARBA" id="ARBA00048493"/>
    </source>
</evidence>
<accession>A0A1B4XJT1</accession>
<evidence type="ECO:0000313" key="21">
    <source>
        <dbReference type="Proteomes" id="UP000243180"/>
    </source>
</evidence>
<dbReference type="GO" id="GO:0000902">
    <property type="term" value="P:cell morphogenesis"/>
    <property type="evidence" value="ECO:0007669"/>
    <property type="project" value="UniProtKB-UniRule"/>
</dbReference>
<dbReference type="SUPFAM" id="SSF53448">
    <property type="entry name" value="Nucleotide-diphospho-sugar transferases"/>
    <property type="match status" value="1"/>
</dbReference>
<dbReference type="GO" id="GO:0003977">
    <property type="term" value="F:UDP-N-acetylglucosamine diphosphorylase activity"/>
    <property type="evidence" value="ECO:0007669"/>
    <property type="project" value="UniProtKB-UniRule"/>
</dbReference>
<dbReference type="KEGG" id="slim:SCL_2785"/>
<evidence type="ECO:0000256" key="14">
    <source>
        <dbReference type="ARBA" id="ARBA00023316"/>
    </source>
</evidence>
<dbReference type="SUPFAM" id="SSF51161">
    <property type="entry name" value="Trimeric LpxA-like enzymes"/>
    <property type="match status" value="1"/>
</dbReference>
<sequence>MSAPLEIVILAAGQGKRMYSDLPKVLHGLAGKPLLGHVLDTAHMLKPDAIHVVYGHGGEQVRAAFPGTGLVWVHQAEQKGTGHAMAQAMPKIAERATVLVLYGDVPLIRPQTLQELLSAAGDGLALLTAELADPAGYGRILRDPAGRVVRIVESKDAGPDEAAVREVYTGFLAAPAAKLRKWLAGLRNHNAQGEYYLTDIISMAAAERVAITTRAPRDLGEILGVNSKPELAQLERMYQKQQAEKLMQQGVTLRDPARLDVRGELTCGRDVVIDVNVVFEGKVVLQDGVQIGPNNVIRDTTIGAHTQILPSCVIEESVIGSHCRLGPFTRLRPGAEIADHVHLGNFVEIKKSRVGPGSKINHLSYVGDTTVGKDVNIGAGTIVCNYDGANKHPTVIGDKAFIGSNTALVAPLTVGEGATIGAGSVITKDAPAGELTLTRAPQMTKPGWKRPVKKSKDK</sequence>
<keyword evidence="4 18" id="KW-0963">Cytoplasm</keyword>
<keyword evidence="12 18" id="KW-0511">Multifunctional enzyme</keyword>
<feature type="binding site" evidence="18">
    <location>
        <position position="24"/>
    </location>
    <ligand>
        <name>UDP-N-acetyl-alpha-D-glucosamine</name>
        <dbReference type="ChEBI" id="CHEBI:57705"/>
    </ligand>
</feature>
<dbReference type="InterPro" id="IPR011004">
    <property type="entry name" value="Trimer_LpxA-like_sf"/>
</dbReference>
<evidence type="ECO:0000259" key="19">
    <source>
        <dbReference type="Pfam" id="PF12804"/>
    </source>
</evidence>
<keyword evidence="14 18" id="KW-0961">Cell wall biogenesis/degradation</keyword>
<dbReference type="InterPro" id="IPR029044">
    <property type="entry name" value="Nucleotide-diphossugar_trans"/>
</dbReference>
<comment type="function">
    <text evidence="17 18">Catalyzes the last two sequential reactions in the de novo biosynthetic pathway for UDP-N-acetylglucosamine (UDP-GlcNAc). The C-terminal domain catalyzes the transfer of acetyl group from acetyl coenzyme A to glucosamine-1-phosphate (GlcN-1-P) to produce N-acetylglucosamine-1-phosphate (GlcNAc-1-P), which is converted into UDP-GlcNAc by the transfer of uridine 5-monophosphate (from uridine 5-triphosphate), a reaction catalyzed by the N-terminal domain.</text>
</comment>
<comment type="pathway">
    <text evidence="18">Bacterial outer membrane biogenesis; LPS lipid A biosynthesis.</text>
</comment>
<evidence type="ECO:0000256" key="12">
    <source>
        <dbReference type="ARBA" id="ARBA00023268"/>
    </source>
</evidence>
<dbReference type="Gene3D" id="2.160.10.10">
    <property type="entry name" value="Hexapeptide repeat proteins"/>
    <property type="match status" value="1"/>
</dbReference>
<feature type="binding site" evidence="18">
    <location>
        <position position="350"/>
    </location>
    <ligand>
        <name>UDP-N-acetyl-alpha-D-glucosamine</name>
        <dbReference type="ChEBI" id="CHEBI:57705"/>
    </ligand>
</feature>
<keyword evidence="6 18" id="KW-0548">Nucleotidyltransferase</keyword>
<dbReference type="GO" id="GO:0006048">
    <property type="term" value="P:UDP-N-acetylglucosamine biosynthetic process"/>
    <property type="evidence" value="ECO:0007669"/>
    <property type="project" value="UniProtKB-UniPathway"/>
</dbReference>
<gene>
    <name evidence="18" type="primary">glmU</name>
    <name evidence="20" type="ORF">SCL_2785</name>
</gene>
<evidence type="ECO:0000313" key="20">
    <source>
        <dbReference type="EMBL" id="BAV35062.1"/>
    </source>
</evidence>
<feature type="binding site" evidence="18">
    <location>
        <position position="376"/>
    </location>
    <ligand>
        <name>UDP-N-acetyl-alpha-D-glucosamine</name>
        <dbReference type="ChEBI" id="CHEBI:57705"/>
    </ligand>
</feature>
<evidence type="ECO:0000256" key="5">
    <source>
        <dbReference type="ARBA" id="ARBA00022679"/>
    </source>
</evidence>
<comment type="pathway">
    <text evidence="18">Nucleotide-sugar biosynthesis; UDP-N-acetyl-alpha-D-glucosamine biosynthesis; N-acetyl-alpha-D-glucosamine 1-phosphate from alpha-D-glucosamine 6-phosphate (route II): step 2/2.</text>
</comment>
<dbReference type="GO" id="GO:0005737">
    <property type="term" value="C:cytoplasm"/>
    <property type="evidence" value="ECO:0007669"/>
    <property type="project" value="UniProtKB-SubCell"/>
</dbReference>
<dbReference type="PANTHER" id="PTHR43584">
    <property type="entry name" value="NUCLEOTIDYL TRANSFERASE"/>
    <property type="match status" value="1"/>
</dbReference>
<dbReference type="GO" id="GO:0009252">
    <property type="term" value="P:peptidoglycan biosynthetic process"/>
    <property type="evidence" value="ECO:0007669"/>
    <property type="project" value="UniProtKB-UniRule"/>
</dbReference>
<dbReference type="InterPro" id="IPR001451">
    <property type="entry name" value="Hexapep"/>
</dbReference>
<feature type="binding site" evidence="18">
    <location>
        <begin position="385"/>
        <end position="386"/>
    </location>
    <ligand>
        <name>acetyl-CoA</name>
        <dbReference type="ChEBI" id="CHEBI:57288"/>
    </ligand>
</feature>
<feature type="binding site" evidence="18">
    <location>
        <position position="404"/>
    </location>
    <ligand>
        <name>acetyl-CoA</name>
        <dbReference type="ChEBI" id="CHEBI:57288"/>
    </ligand>
</feature>
<comment type="pathway">
    <text evidence="18">Nucleotide-sugar biosynthesis; UDP-N-acetyl-alpha-D-glucosamine biosynthesis; UDP-N-acetyl-alpha-D-glucosamine from N-acetyl-alpha-D-glucosamine 1-phosphate: step 1/1.</text>
</comment>
<dbReference type="GO" id="GO:0071555">
    <property type="term" value="P:cell wall organization"/>
    <property type="evidence" value="ECO:0007669"/>
    <property type="project" value="UniProtKB-KW"/>
</dbReference>
<dbReference type="AlphaFoldDB" id="A0A1B4XJT1"/>
<keyword evidence="8 18" id="KW-0677">Repeat</keyword>
<dbReference type="Pfam" id="PF00132">
    <property type="entry name" value="Hexapep"/>
    <property type="match status" value="2"/>
</dbReference>
<feature type="binding site" evidence="18">
    <location>
        <position position="153"/>
    </location>
    <ligand>
        <name>UDP-N-acetyl-alpha-D-glucosamine</name>
        <dbReference type="ChEBI" id="CHEBI:57705"/>
    </ligand>
</feature>
<feature type="binding site" evidence="18">
    <location>
        <position position="138"/>
    </location>
    <ligand>
        <name>UDP-N-acetyl-alpha-D-glucosamine</name>
        <dbReference type="ChEBI" id="CHEBI:57705"/>
    </ligand>
</feature>
<keyword evidence="21" id="KW-1185">Reference proteome</keyword>
<feature type="active site" description="Proton acceptor" evidence="18">
    <location>
        <position position="362"/>
    </location>
</feature>
<dbReference type="EC" id="2.7.7.23" evidence="18"/>
<dbReference type="PANTHER" id="PTHR43584:SF3">
    <property type="entry name" value="BIFUNCTIONAL PROTEIN GLMU"/>
    <property type="match status" value="1"/>
</dbReference>
<name>A0A1B4XJT1_9GAMM</name>
<dbReference type="NCBIfam" id="TIGR01173">
    <property type="entry name" value="glmU"/>
    <property type="match status" value="1"/>
</dbReference>
<dbReference type="GO" id="GO:0016020">
    <property type="term" value="C:membrane"/>
    <property type="evidence" value="ECO:0007669"/>
    <property type="project" value="GOC"/>
</dbReference>
<feature type="binding site" evidence="18">
    <location>
        <position position="365"/>
    </location>
    <ligand>
        <name>UDP-N-acetyl-alpha-D-glucosamine</name>
        <dbReference type="ChEBI" id="CHEBI:57705"/>
    </ligand>
</feature>
<dbReference type="EC" id="2.3.1.157" evidence="18"/>
<dbReference type="GO" id="GO:0000287">
    <property type="term" value="F:magnesium ion binding"/>
    <property type="evidence" value="ECO:0007669"/>
    <property type="project" value="UniProtKB-UniRule"/>
</dbReference>
<evidence type="ECO:0000256" key="6">
    <source>
        <dbReference type="ARBA" id="ARBA00022695"/>
    </source>
</evidence>
<evidence type="ECO:0000256" key="7">
    <source>
        <dbReference type="ARBA" id="ARBA00022723"/>
    </source>
</evidence>
<dbReference type="OrthoDB" id="9775031at2"/>
<evidence type="ECO:0000256" key="18">
    <source>
        <dbReference type="HAMAP-Rule" id="MF_01631"/>
    </source>
</evidence>
<keyword evidence="11 18" id="KW-0573">Peptidoglycan synthesis</keyword>
<evidence type="ECO:0000256" key="13">
    <source>
        <dbReference type="ARBA" id="ARBA00023315"/>
    </source>
</evidence>
<dbReference type="InParanoid" id="A0A1B4XJT1"/>
<dbReference type="Gene3D" id="3.90.550.10">
    <property type="entry name" value="Spore Coat Polysaccharide Biosynthesis Protein SpsA, Chain A"/>
    <property type="match status" value="1"/>
</dbReference>
<feature type="binding site" evidence="18">
    <location>
        <position position="75"/>
    </location>
    <ligand>
        <name>UDP-N-acetyl-alpha-D-glucosamine</name>
        <dbReference type="ChEBI" id="CHEBI:57705"/>
    </ligand>
</feature>
<comment type="catalytic activity">
    <reaction evidence="15 18">
        <text>alpha-D-glucosamine 1-phosphate + acetyl-CoA = N-acetyl-alpha-D-glucosamine 1-phosphate + CoA + H(+)</text>
        <dbReference type="Rhea" id="RHEA:13725"/>
        <dbReference type="ChEBI" id="CHEBI:15378"/>
        <dbReference type="ChEBI" id="CHEBI:57287"/>
        <dbReference type="ChEBI" id="CHEBI:57288"/>
        <dbReference type="ChEBI" id="CHEBI:57776"/>
        <dbReference type="ChEBI" id="CHEBI:58516"/>
        <dbReference type="EC" id="2.3.1.157"/>
    </reaction>
</comment>
<evidence type="ECO:0000256" key="9">
    <source>
        <dbReference type="ARBA" id="ARBA00022842"/>
    </source>
</evidence>
<feature type="binding site" evidence="18">
    <location>
        <begin position="10"/>
        <end position="13"/>
    </location>
    <ligand>
        <name>UDP-N-acetyl-alpha-D-glucosamine</name>
        <dbReference type="ChEBI" id="CHEBI:57705"/>
    </ligand>
</feature>
<dbReference type="HAMAP" id="MF_01631">
    <property type="entry name" value="GlmU"/>
    <property type="match status" value="1"/>
</dbReference>
<keyword evidence="13 18" id="KW-0012">Acyltransferase</keyword>
<dbReference type="InterPro" id="IPR038009">
    <property type="entry name" value="GlmU_C_LbH"/>
</dbReference>
<evidence type="ECO:0000256" key="1">
    <source>
        <dbReference type="ARBA" id="ARBA00004496"/>
    </source>
</evidence>
<dbReference type="GO" id="GO:0019134">
    <property type="term" value="F:glucosamine-1-phosphate N-acetyltransferase activity"/>
    <property type="evidence" value="ECO:0007669"/>
    <property type="project" value="UniProtKB-UniRule"/>
</dbReference>
<keyword evidence="7 18" id="KW-0479">Metal-binding</keyword>
<comment type="cofactor">
    <cofactor evidence="18">
        <name>Mg(2+)</name>
        <dbReference type="ChEBI" id="CHEBI:18420"/>
    </cofactor>
    <text evidence="18">Binds 1 Mg(2+) ion per subunit.</text>
</comment>
<comment type="caution">
    <text evidence="18">Lacks conserved residue(s) required for the propagation of feature annotation.</text>
</comment>